<sequence>MEQDFLQEAPDPKRWSALTFIAIATAMMVLDGSIINIALPQAQADLGISDVHRPWVVTAYALTFGGLLLLGGRISDFFGRRRVFIIGMCGFLAASAFGGFAVDGVSLIAARALQGGFAALLAPAALSLLTTTFTEPGERAKAFSVYGAVQGFGAAVGMLLGGILTEYLGWRWCLFINVPIALVVILGALGSIRESRAEAAGPFDIPGALLSMLGLASLVYGFTLAGEAGGWFAPITSTSVLAGVILLIAFALRSAKASFPLLPPRIFMNRNRGAAFLSFLLVGAGILGVSLFLTFYLQVTLGFTPFQAGIAFLPFTIGIVAGAMIASGLTPRFGEVKVMILGLGIALLNMIWLAQVSETSGFLSLVLPALTLMSLGLGLYFAPASSLALLEVDETDSGVASALVNATQQVGGALGSAMLNTIFLSAVAGGKLAGTASDIGAYRITFASTAGLFALALVVVLLLAKQKRSRS</sequence>
<feature type="transmembrane region" description="Helical" evidence="7">
    <location>
        <begin position="231"/>
        <end position="252"/>
    </location>
</feature>
<dbReference type="InterPro" id="IPR011701">
    <property type="entry name" value="MFS"/>
</dbReference>
<feature type="transmembrane region" description="Helical" evidence="7">
    <location>
        <begin position="143"/>
        <end position="163"/>
    </location>
</feature>
<feature type="transmembrane region" description="Helical" evidence="7">
    <location>
        <begin position="203"/>
        <end position="225"/>
    </location>
</feature>
<feature type="transmembrane region" description="Helical" evidence="7">
    <location>
        <begin position="441"/>
        <end position="464"/>
    </location>
</feature>
<feature type="transmembrane region" description="Helical" evidence="7">
    <location>
        <begin position="338"/>
        <end position="356"/>
    </location>
</feature>
<comment type="caution">
    <text evidence="9">The sequence shown here is derived from an EMBL/GenBank/DDBJ whole genome shotgun (WGS) entry which is preliminary data.</text>
</comment>
<dbReference type="PANTHER" id="PTHR42718:SF46">
    <property type="entry name" value="BLR6921 PROTEIN"/>
    <property type="match status" value="1"/>
</dbReference>
<proteinExistence type="predicted"/>
<feature type="transmembrane region" description="Helical" evidence="7">
    <location>
        <begin position="169"/>
        <end position="191"/>
    </location>
</feature>
<evidence type="ECO:0000256" key="2">
    <source>
        <dbReference type="ARBA" id="ARBA00022448"/>
    </source>
</evidence>
<protein>
    <submittedName>
        <fullName evidence="9">EmrB/QacA subfamily drug resistance transporter</fullName>
    </submittedName>
</protein>
<dbReference type="SUPFAM" id="SSF103473">
    <property type="entry name" value="MFS general substrate transporter"/>
    <property type="match status" value="1"/>
</dbReference>
<organism evidence="9 10">
    <name type="scientific">Pseudochelatococcus lubricantis</name>
    <dbReference type="NCBI Taxonomy" id="1538102"/>
    <lineage>
        <taxon>Bacteria</taxon>
        <taxon>Pseudomonadati</taxon>
        <taxon>Pseudomonadota</taxon>
        <taxon>Alphaproteobacteria</taxon>
        <taxon>Hyphomicrobiales</taxon>
        <taxon>Chelatococcaceae</taxon>
        <taxon>Pseudochelatococcus</taxon>
    </lineage>
</organism>
<dbReference type="CDD" id="cd17321">
    <property type="entry name" value="MFS_MMR_MDR_like"/>
    <property type="match status" value="1"/>
</dbReference>
<feature type="transmembrane region" description="Helical" evidence="7">
    <location>
        <begin position="410"/>
        <end position="429"/>
    </location>
</feature>
<accession>A0ABX0V3V4</accession>
<feature type="transmembrane region" description="Helical" evidence="7">
    <location>
        <begin position="15"/>
        <end position="39"/>
    </location>
</feature>
<feature type="transmembrane region" description="Helical" evidence="7">
    <location>
        <begin position="108"/>
        <end position="131"/>
    </location>
</feature>
<dbReference type="EMBL" id="JAASQI010000007">
    <property type="protein sequence ID" value="NIJ59278.1"/>
    <property type="molecule type" value="Genomic_DNA"/>
</dbReference>
<feature type="transmembrane region" description="Helical" evidence="7">
    <location>
        <begin position="83"/>
        <end position="102"/>
    </location>
</feature>
<dbReference type="Proteomes" id="UP001429580">
    <property type="component" value="Unassembled WGS sequence"/>
</dbReference>
<feature type="transmembrane region" description="Helical" evidence="7">
    <location>
        <begin position="51"/>
        <end position="71"/>
    </location>
</feature>
<keyword evidence="10" id="KW-1185">Reference proteome</keyword>
<keyword evidence="6 7" id="KW-0472">Membrane</keyword>
<evidence type="ECO:0000313" key="9">
    <source>
        <dbReference type="EMBL" id="NIJ59278.1"/>
    </source>
</evidence>
<dbReference type="InterPro" id="IPR020846">
    <property type="entry name" value="MFS_dom"/>
</dbReference>
<dbReference type="InterPro" id="IPR005829">
    <property type="entry name" value="Sugar_transporter_CS"/>
</dbReference>
<evidence type="ECO:0000256" key="4">
    <source>
        <dbReference type="ARBA" id="ARBA00022692"/>
    </source>
</evidence>
<dbReference type="InterPro" id="IPR036259">
    <property type="entry name" value="MFS_trans_sf"/>
</dbReference>
<feature type="transmembrane region" description="Helical" evidence="7">
    <location>
        <begin position="273"/>
        <end position="297"/>
    </location>
</feature>
<keyword evidence="2" id="KW-0813">Transport</keyword>
<dbReference type="RefSeq" id="WP_166954444.1">
    <property type="nucleotide sequence ID" value="NZ_JAASQI010000007.1"/>
</dbReference>
<evidence type="ECO:0000259" key="8">
    <source>
        <dbReference type="PROSITE" id="PS50850"/>
    </source>
</evidence>
<gene>
    <name evidence="9" type="ORF">FHS82_003133</name>
</gene>
<dbReference type="PROSITE" id="PS00216">
    <property type="entry name" value="SUGAR_TRANSPORT_1"/>
    <property type="match status" value="1"/>
</dbReference>
<dbReference type="Pfam" id="PF07690">
    <property type="entry name" value="MFS_1"/>
    <property type="match status" value="1"/>
</dbReference>
<evidence type="ECO:0000256" key="5">
    <source>
        <dbReference type="ARBA" id="ARBA00022989"/>
    </source>
</evidence>
<dbReference type="PROSITE" id="PS50850">
    <property type="entry name" value="MFS"/>
    <property type="match status" value="1"/>
</dbReference>
<feature type="transmembrane region" description="Helical" evidence="7">
    <location>
        <begin position="303"/>
        <end position="326"/>
    </location>
</feature>
<evidence type="ECO:0000256" key="1">
    <source>
        <dbReference type="ARBA" id="ARBA00004651"/>
    </source>
</evidence>
<evidence type="ECO:0000256" key="3">
    <source>
        <dbReference type="ARBA" id="ARBA00022475"/>
    </source>
</evidence>
<dbReference type="Gene3D" id="1.20.1250.20">
    <property type="entry name" value="MFS general substrate transporter like domains"/>
    <property type="match status" value="1"/>
</dbReference>
<dbReference type="PANTHER" id="PTHR42718">
    <property type="entry name" value="MAJOR FACILITATOR SUPERFAMILY MULTIDRUG TRANSPORTER MFSC"/>
    <property type="match status" value="1"/>
</dbReference>
<keyword evidence="3" id="KW-1003">Cell membrane</keyword>
<evidence type="ECO:0000256" key="6">
    <source>
        <dbReference type="ARBA" id="ARBA00023136"/>
    </source>
</evidence>
<keyword evidence="4 7" id="KW-0812">Transmembrane</keyword>
<evidence type="ECO:0000313" key="10">
    <source>
        <dbReference type="Proteomes" id="UP001429580"/>
    </source>
</evidence>
<name>A0ABX0V3V4_9HYPH</name>
<feature type="domain" description="Major facilitator superfamily (MFS) profile" evidence="8">
    <location>
        <begin position="17"/>
        <end position="468"/>
    </location>
</feature>
<evidence type="ECO:0000256" key="7">
    <source>
        <dbReference type="SAM" id="Phobius"/>
    </source>
</evidence>
<reference evidence="9 10" key="1">
    <citation type="submission" date="2020-03" db="EMBL/GenBank/DDBJ databases">
        <title>Genomic Encyclopedia of Type Strains, Phase IV (KMG-IV): sequencing the most valuable type-strain genomes for metagenomic binning, comparative biology and taxonomic classification.</title>
        <authorList>
            <person name="Goeker M."/>
        </authorList>
    </citation>
    <scope>NUCLEOTIDE SEQUENCE [LARGE SCALE GENOMIC DNA]</scope>
    <source>
        <strain evidence="9 10">DSM 103870</strain>
    </source>
</reference>
<dbReference type="Gene3D" id="1.20.1720.10">
    <property type="entry name" value="Multidrug resistance protein D"/>
    <property type="match status" value="1"/>
</dbReference>
<feature type="transmembrane region" description="Helical" evidence="7">
    <location>
        <begin position="362"/>
        <end position="382"/>
    </location>
</feature>
<keyword evidence="5 7" id="KW-1133">Transmembrane helix</keyword>
<comment type="subcellular location">
    <subcellularLocation>
        <location evidence="1">Cell membrane</location>
        <topology evidence="1">Multi-pass membrane protein</topology>
    </subcellularLocation>
</comment>